<evidence type="ECO:0000313" key="2">
    <source>
        <dbReference type="EMBL" id="SQH72300.1"/>
    </source>
</evidence>
<keyword evidence="3" id="KW-1185">Reference proteome</keyword>
<reference evidence="2 3" key="1">
    <citation type="submission" date="2018-06" db="EMBL/GenBank/DDBJ databases">
        <authorList>
            <consortium name="Pathogen Informatics"/>
            <person name="Doyle S."/>
        </authorList>
    </citation>
    <scope>NUCLEOTIDE SEQUENCE [LARGE SCALE GENOMIC DNA]</scope>
    <source>
        <strain evidence="2 3">NCTC12858</strain>
    </source>
</reference>
<dbReference type="KEGG" id="pcre:NCTC12858_00111"/>
<organism evidence="2 3">
    <name type="scientific">Porphyromonas crevioricanis</name>
    <dbReference type="NCBI Taxonomy" id="393921"/>
    <lineage>
        <taxon>Bacteria</taxon>
        <taxon>Pseudomonadati</taxon>
        <taxon>Bacteroidota</taxon>
        <taxon>Bacteroidia</taxon>
        <taxon>Bacteroidales</taxon>
        <taxon>Porphyromonadaceae</taxon>
        <taxon>Porphyromonas</taxon>
    </lineage>
</organism>
<gene>
    <name evidence="2" type="ORF">NCTC12858_00111</name>
</gene>
<feature type="region of interest" description="Disordered" evidence="1">
    <location>
        <begin position="1"/>
        <end position="38"/>
    </location>
</feature>
<accession>A0A2X4PI16</accession>
<evidence type="ECO:0000313" key="3">
    <source>
        <dbReference type="Proteomes" id="UP000249300"/>
    </source>
</evidence>
<dbReference type="EMBL" id="LS483447">
    <property type="protein sequence ID" value="SQH72300.1"/>
    <property type="molecule type" value="Genomic_DNA"/>
</dbReference>
<sequence>METHEIMKKEARREKRERRSERGEALPNHRAEVMEKDYAKEGKRSEEVHIYMRYTYMHTRWREHRGKKKKKEGGVQK</sequence>
<dbReference type="Proteomes" id="UP000249300">
    <property type="component" value="Chromosome 1"/>
</dbReference>
<proteinExistence type="predicted"/>
<protein>
    <submittedName>
        <fullName evidence="2">Uncharacterized protein</fullName>
    </submittedName>
</protein>
<dbReference type="AlphaFoldDB" id="A0A2X4PI16"/>
<name>A0A2X4PI16_9PORP</name>
<evidence type="ECO:0000256" key="1">
    <source>
        <dbReference type="SAM" id="MobiDB-lite"/>
    </source>
</evidence>